<accession>A0AA86VR03</accession>
<evidence type="ECO:0000313" key="1">
    <source>
        <dbReference type="EMBL" id="CAJ1975051.1"/>
    </source>
</evidence>
<sequence>MGREVEGFILEFGKEERLVDPPLFGNTSNCDINKDWCSHVSNANNGLEDDGFDADDWSKGPPNSQAHSAIHSPHPPCLVLRAFDFPCNSVLNHAFTIH</sequence>
<dbReference type="EMBL" id="OY731406">
    <property type="protein sequence ID" value="CAJ1975051.1"/>
    <property type="molecule type" value="Genomic_DNA"/>
</dbReference>
<reference evidence="1" key="1">
    <citation type="submission" date="2023-10" db="EMBL/GenBank/DDBJ databases">
        <authorList>
            <person name="Domelevo Entfellner J.-B."/>
        </authorList>
    </citation>
    <scope>NUCLEOTIDE SEQUENCE</scope>
</reference>
<proteinExistence type="predicted"/>
<keyword evidence="2" id="KW-1185">Reference proteome</keyword>
<protein>
    <submittedName>
        <fullName evidence="1">Uncharacterized protein</fullName>
    </submittedName>
</protein>
<gene>
    <name evidence="1" type="ORF">AYBTSS11_LOCUS27139</name>
</gene>
<dbReference type="AlphaFoldDB" id="A0AA86VR03"/>
<evidence type="ECO:0000313" key="2">
    <source>
        <dbReference type="Proteomes" id="UP001189624"/>
    </source>
</evidence>
<dbReference type="Proteomes" id="UP001189624">
    <property type="component" value="Chromosome 9"/>
</dbReference>
<organism evidence="1 2">
    <name type="scientific">Sphenostylis stenocarpa</name>
    <dbReference type="NCBI Taxonomy" id="92480"/>
    <lineage>
        <taxon>Eukaryota</taxon>
        <taxon>Viridiplantae</taxon>
        <taxon>Streptophyta</taxon>
        <taxon>Embryophyta</taxon>
        <taxon>Tracheophyta</taxon>
        <taxon>Spermatophyta</taxon>
        <taxon>Magnoliopsida</taxon>
        <taxon>eudicotyledons</taxon>
        <taxon>Gunneridae</taxon>
        <taxon>Pentapetalae</taxon>
        <taxon>rosids</taxon>
        <taxon>fabids</taxon>
        <taxon>Fabales</taxon>
        <taxon>Fabaceae</taxon>
        <taxon>Papilionoideae</taxon>
        <taxon>50 kb inversion clade</taxon>
        <taxon>NPAAA clade</taxon>
        <taxon>indigoferoid/millettioid clade</taxon>
        <taxon>Phaseoleae</taxon>
        <taxon>Sphenostylis</taxon>
    </lineage>
</organism>
<name>A0AA86VR03_9FABA</name>
<dbReference type="Gramene" id="rna-AYBTSS11_LOCUS27139">
    <property type="protein sequence ID" value="CAJ1975051.1"/>
    <property type="gene ID" value="gene-AYBTSS11_LOCUS27139"/>
</dbReference>